<dbReference type="PANTHER" id="PTHR38834:SF3">
    <property type="entry name" value="SOLUTE-BINDING PROTEIN FAMILY 3_N-TERMINAL DOMAIN-CONTAINING PROTEIN"/>
    <property type="match status" value="1"/>
</dbReference>
<organism evidence="3 4">
    <name type="scientific">Vibrio marisflavi CECT 7928</name>
    <dbReference type="NCBI Taxonomy" id="634439"/>
    <lineage>
        <taxon>Bacteria</taxon>
        <taxon>Pseudomonadati</taxon>
        <taxon>Pseudomonadota</taxon>
        <taxon>Gammaproteobacteria</taxon>
        <taxon>Vibrionales</taxon>
        <taxon>Vibrionaceae</taxon>
        <taxon>Vibrio</taxon>
    </lineage>
</organism>
<dbReference type="EMBL" id="CAKLDM010000002">
    <property type="protein sequence ID" value="CAH0539825.1"/>
    <property type="molecule type" value="Genomic_DNA"/>
</dbReference>
<dbReference type="SMART" id="SM00062">
    <property type="entry name" value="PBPb"/>
    <property type="match status" value="1"/>
</dbReference>
<accession>A0ABN8E6A5</accession>
<feature type="domain" description="Solute-binding protein family 3/N-terminal" evidence="2">
    <location>
        <begin position="26"/>
        <end position="252"/>
    </location>
</feature>
<dbReference type="RefSeq" id="WP_237361901.1">
    <property type="nucleotide sequence ID" value="NZ_CAKLDM010000002.1"/>
</dbReference>
<dbReference type="SUPFAM" id="SSF53850">
    <property type="entry name" value="Periplasmic binding protein-like II"/>
    <property type="match status" value="1"/>
</dbReference>
<name>A0ABN8E6A5_9VIBR</name>
<evidence type="ECO:0000313" key="4">
    <source>
        <dbReference type="Proteomes" id="UP000838748"/>
    </source>
</evidence>
<evidence type="ECO:0000259" key="2">
    <source>
        <dbReference type="SMART" id="SM00062"/>
    </source>
</evidence>
<keyword evidence="4" id="KW-1185">Reference proteome</keyword>
<reference evidence="3" key="1">
    <citation type="submission" date="2021-11" db="EMBL/GenBank/DDBJ databases">
        <authorList>
            <person name="Rodrigo-Torres L."/>
            <person name="Arahal R. D."/>
            <person name="Lucena T."/>
        </authorList>
    </citation>
    <scope>NUCLEOTIDE SEQUENCE</scope>
    <source>
        <strain evidence="3">CECT 7928</strain>
    </source>
</reference>
<dbReference type="Proteomes" id="UP000838748">
    <property type="component" value="Unassembled WGS sequence"/>
</dbReference>
<dbReference type="Gene3D" id="3.40.190.10">
    <property type="entry name" value="Periplasmic binding protein-like II"/>
    <property type="match status" value="2"/>
</dbReference>
<proteinExistence type="predicted"/>
<feature type="signal peptide" evidence="1">
    <location>
        <begin position="1"/>
        <end position="24"/>
    </location>
</feature>
<comment type="caution">
    <text evidence="3">The sequence shown here is derived from an EMBL/GenBank/DDBJ whole genome shotgun (WGS) entry which is preliminary data.</text>
</comment>
<evidence type="ECO:0000256" key="1">
    <source>
        <dbReference type="SAM" id="SignalP"/>
    </source>
</evidence>
<dbReference type="PANTHER" id="PTHR38834">
    <property type="entry name" value="PERIPLASMIC SUBSTRATE BINDING PROTEIN FAMILY 3"/>
    <property type="match status" value="1"/>
</dbReference>
<dbReference type="Pfam" id="PF00497">
    <property type="entry name" value="SBP_bac_3"/>
    <property type="match status" value="1"/>
</dbReference>
<dbReference type="InterPro" id="IPR001638">
    <property type="entry name" value="Solute-binding_3/MltF_N"/>
</dbReference>
<feature type="chain" id="PRO_5045864465" description="Solute-binding protein family 3/N-terminal domain-containing protein" evidence="1">
    <location>
        <begin position="25"/>
        <end position="255"/>
    </location>
</feature>
<keyword evidence="1" id="KW-0732">Signal</keyword>
<sequence length="255" mass="29028">MISSCFRPLISLFILTVASFPSMSETIKIVTADWAPYYGSELKDDGVITVVTKAAFSKVGINATFRFVPWKRAMQEVEEGKSDVLMGAYYSKDRASRFAYSQPIYEIKVSIIALRSLGITSFENLEDLKKYKFGVGRGWVNSEAFDKATFLNKEEASNQILNVRKLFKRRVDMIVMAQGVFRTEYAKLSQSYINGEDYVFLTPALDEKFIYNLSGYKNPKSNEIIYKFNQGLEKLKESGEYEKILSKYGFSSQGS</sequence>
<evidence type="ECO:0000313" key="3">
    <source>
        <dbReference type="EMBL" id="CAH0539825.1"/>
    </source>
</evidence>
<gene>
    <name evidence="3" type="ORF">VMF7928_02477</name>
</gene>
<protein>
    <recommendedName>
        <fullName evidence="2">Solute-binding protein family 3/N-terminal domain-containing protein</fullName>
    </recommendedName>
</protein>